<evidence type="ECO:0000313" key="2">
    <source>
        <dbReference type="Proteomes" id="UP001055072"/>
    </source>
</evidence>
<organism evidence="1 2">
    <name type="scientific">Irpex rosettiformis</name>
    <dbReference type="NCBI Taxonomy" id="378272"/>
    <lineage>
        <taxon>Eukaryota</taxon>
        <taxon>Fungi</taxon>
        <taxon>Dikarya</taxon>
        <taxon>Basidiomycota</taxon>
        <taxon>Agaricomycotina</taxon>
        <taxon>Agaricomycetes</taxon>
        <taxon>Polyporales</taxon>
        <taxon>Irpicaceae</taxon>
        <taxon>Irpex</taxon>
    </lineage>
</organism>
<gene>
    <name evidence="1" type="ORF">BDY19DRAFT_927637</name>
</gene>
<evidence type="ECO:0000313" key="1">
    <source>
        <dbReference type="EMBL" id="KAI0091943.1"/>
    </source>
</evidence>
<comment type="caution">
    <text evidence="1">The sequence shown here is derived from an EMBL/GenBank/DDBJ whole genome shotgun (WGS) entry which is preliminary data.</text>
</comment>
<accession>A0ACB8UCJ1</accession>
<dbReference type="EMBL" id="MU274904">
    <property type="protein sequence ID" value="KAI0091943.1"/>
    <property type="molecule type" value="Genomic_DNA"/>
</dbReference>
<proteinExistence type="predicted"/>
<sequence length="274" mass="31569">MPQVSPTRTHPRMSPTSASSSSPSRPHRRSVFMPSTRPKHKPVAEMTIQELQDRHAYNSRRLREPTPSTSTYVQRISAEQAAIEDRLVELGVDNIQKLLNKTNLDPPHDQMHIDQPQAPELRPIGAKQRALAKFSARTHEGTDGNVFTFQEAMQIEQEAHRLAQERKQQQEQKQEEKRRRMGLSAPGEKPLSRIEQEARIYAFMSYKPTDSDLEDEDEDEDSDDDDPAGWFDDDQDDGRKGQDIIEPDEEDLSNIIRIDESRIPQNNFFEREGE</sequence>
<name>A0ACB8UCJ1_9APHY</name>
<reference evidence="1" key="1">
    <citation type="journal article" date="2021" name="Environ. Microbiol.">
        <title>Gene family expansions and transcriptome signatures uncover fungal adaptations to wood decay.</title>
        <authorList>
            <person name="Hage H."/>
            <person name="Miyauchi S."/>
            <person name="Viragh M."/>
            <person name="Drula E."/>
            <person name="Min B."/>
            <person name="Chaduli D."/>
            <person name="Navarro D."/>
            <person name="Favel A."/>
            <person name="Norest M."/>
            <person name="Lesage-Meessen L."/>
            <person name="Balint B."/>
            <person name="Merenyi Z."/>
            <person name="de Eugenio L."/>
            <person name="Morin E."/>
            <person name="Martinez A.T."/>
            <person name="Baldrian P."/>
            <person name="Stursova M."/>
            <person name="Martinez M.J."/>
            <person name="Novotny C."/>
            <person name="Magnuson J.K."/>
            <person name="Spatafora J.W."/>
            <person name="Maurice S."/>
            <person name="Pangilinan J."/>
            <person name="Andreopoulos W."/>
            <person name="LaButti K."/>
            <person name="Hundley H."/>
            <person name="Na H."/>
            <person name="Kuo A."/>
            <person name="Barry K."/>
            <person name="Lipzen A."/>
            <person name="Henrissat B."/>
            <person name="Riley R."/>
            <person name="Ahrendt S."/>
            <person name="Nagy L.G."/>
            <person name="Grigoriev I.V."/>
            <person name="Martin F."/>
            <person name="Rosso M.N."/>
        </authorList>
    </citation>
    <scope>NUCLEOTIDE SEQUENCE</scope>
    <source>
        <strain evidence="1">CBS 384.51</strain>
    </source>
</reference>
<dbReference type="Proteomes" id="UP001055072">
    <property type="component" value="Unassembled WGS sequence"/>
</dbReference>
<protein>
    <submittedName>
        <fullName evidence="1">Uncharacterized protein</fullName>
    </submittedName>
</protein>
<keyword evidence="2" id="KW-1185">Reference proteome</keyword>